<evidence type="ECO:0000313" key="2">
    <source>
        <dbReference type="Proteomes" id="UP000195569"/>
    </source>
</evidence>
<keyword evidence="2" id="KW-1185">Reference proteome</keyword>
<comment type="caution">
    <text evidence="1">The sequence shown here is derived from an EMBL/GenBank/DDBJ whole genome shotgun (WGS) entry which is preliminary data.</text>
</comment>
<dbReference type="EMBL" id="CYGY02000035">
    <property type="protein sequence ID" value="SIT43800.1"/>
    <property type="molecule type" value="Genomic_DNA"/>
</dbReference>
<evidence type="ECO:0000313" key="1">
    <source>
        <dbReference type="EMBL" id="SIT43800.1"/>
    </source>
</evidence>
<organism evidence="1 2">
    <name type="scientific">Paraburkholderia piptadeniae</name>
    <dbReference type="NCBI Taxonomy" id="1701573"/>
    <lineage>
        <taxon>Bacteria</taxon>
        <taxon>Pseudomonadati</taxon>
        <taxon>Pseudomonadota</taxon>
        <taxon>Betaproteobacteria</taxon>
        <taxon>Burkholderiales</taxon>
        <taxon>Burkholderiaceae</taxon>
        <taxon>Paraburkholderia</taxon>
    </lineage>
</organism>
<proteinExistence type="predicted"/>
<accession>A0A1N7S8S9</accession>
<dbReference type="Proteomes" id="UP000195569">
    <property type="component" value="Unassembled WGS sequence"/>
</dbReference>
<sequence length="66" mass="6950">MSIDVYAMVENGSVVMLITWDGNSDVSTGGWAPPVDATMVKLPRYPQAGDVATKDSSGNWSFAAPS</sequence>
<reference evidence="1" key="1">
    <citation type="submission" date="2016-12" db="EMBL/GenBank/DDBJ databases">
        <authorList>
            <person name="Moulin L."/>
        </authorList>
    </citation>
    <scope>NUCLEOTIDE SEQUENCE [LARGE SCALE GENOMIC DNA]</scope>
    <source>
        <strain evidence="1">STM 7183</strain>
    </source>
</reference>
<dbReference type="AlphaFoldDB" id="A0A1N7S8S9"/>
<gene>
    <name evidence="1" type="ORF">BN2476_350297</name>
</gene>
<protein>
    <submittedName>
        <fullName evidence="1">Uncharacterized protein</fullName>
    </submittedName>
</protein>
<name>A0A1N7S8S9_9BURK</name>